<dbReference type="FunCoup" id="G3H3D2">
    <property type="interactions" value="245"/>
</dbReference>
<sequence>MLDPENTNPYVDMDTFQDIMKEWIAHCRSRREMSDLIMCVEDLHSNKQKLEQENISCKLALEAMEEANRQLAEDCASLHLQMKSAQQAVRRESLLKEELEDLKEMIAASEEQKTMALAQNKQLENGVGHLYSESVPQLREYLSQASADHTWSSESTVTSSESGSDILHMTSGDLDCKSLCKKEEEARSASAMPGTSPAPETAVLGDSRDAGDAQGVDKAASHLVREQSGLPVKAVTSSPYIYVTLASTRSLELALSGLTFLPIPRVLQGDFDRPGPGEDRKHKGLFLKDFYPAHANKKFFQFQEAREELRIVEDGGKGCIAGETEVSEPPKSPVKLVNFQQSENTSASEKEVEAEFLRLSLGLKCDWFTLEKRVRLEERSRDLAEENLKKEITNCLKLLESLAPLCEDDNQAQEIIKKLEKSIAFLSQCTTRVASRAEMLGAINQESRVSKAVEVMIQHVENLKRMYAKEHAELGELKQALLQNERSFSPLEDEECVPAAQMLQLAFRRILGTKPSEHRPSLQRFISTYSWADTEDDKCDENCSSVASWVTHLQVSCRRANKVLWLSVVFIVLFAALMSFLTGQFFQTAVEAAPTQEGTSWMSLEHVLWPLTRLRHNGPPPV</sequence>
<dbReference type="Pfam" id="PF05781">
    <property type="entry name" value="MRVI1"/>
    <property type="match status" value="3"/>
</dbReference>
<dbReference type="EMBL" id="JH000125">
    <property type="protein sequence ID" value="EGV97864.1"/>
    <property type="molecule type" value="Genomic_DNA"/>
</dbReference>
<dbReference type="AlphaFoldDB" id="G3H3D2"/>
<evidence type="ECO:0000313" key="11">
    <source>
        <dbReference type="EMBL" id="EGV97864.1"/>
    </source>
</evidence>
<feature type="region of interest" description="Disordered" evidence="9">
    <location>
        <begin position="147"/>
        <end position="169"/>
    </location>
</feature>
<evidence type="ECO:0000256" key="6">
    <source>
        <dbReference type="ARBA" id="ARBA00023054"/>
    </source>
</evidence>
<dbReference type="GO" id="GO:0005789">
    <property type="term" value="C:endoplasmic reticulum membrane"/>
    <property type="evidence" value="ECO:0007669"/>
    <property type="project" value="TreeGrafter"/>
</dbReference>
<proteinExistence type="predicted"/>
<keyword evidence="3" id="KW-0963">Cytoplasm</keyword>
<evidence type="ECO:0000256" key="1">
    <source>
        <dbReference type="ARBA" id="ARBA00004167"/>
    </source>
</evidence>
<evidence type="ECO:0000256" key="10">
    <source>
        <dbReference type="SAM" id="Phobius"/>
    </source>
</evidence>
<feature type="compositionally biased region" description="Low complexity" evidence="9">
    <location>
        <begin position="152"/>
        <end position="164"/>
    </location>
</feature>
<protein>
    <submittedName>
        <fullName evidence="11">Lymphoid-restricted membrane protein</fullName>
    </submittedName>
</protein>
<feature type="region of interest" description="Disordered" evidence="9">
    <location>
        <begin position="185"/>
        <end position="214"/>
    </location>
</feature>
<evidence type="ECO:0000256" key="3">
    <source>
        <dbReference type="ARBA" id="ARBA00022490"/>
    </source>
</evidence>
<keyword evidence="4 10" id="KW-0812">Transmembrane</keyword>
<evidence type="ECO:0000256" key="5">
    <source>
        <dbReference type="ARBA" id="ARBA00022989"/>
    </source>
</evidence>
<feature type="coiled-coil region" evidence="8">
    <location>
        <begin position="47"/>
        <end position="119"/>
    </location>
</feature>
<dbReference type="Proteomes" id="UP000001075">
    <property type="component" value="Unassembled WGS sequence"/>
</dbReference>
<keyword evidence="6 8" id="KW-0175">Coiled coil</keyword>
<evidence type="ECO:0000256" key="7">
    <source>
        <dbReference type="ARBA" id="ARBA00023136"/>
    </source>
</evidence>
<evidence type="ECO:0000256" key="8">
    <source>
        <dbReference type="SAM" id="Coils"/>
    </source>
</evidence>
<accession>G3H3D2</accession>
<evidence type="ECO:0000256" key="9">
    <source>
        <dbReference type="SAM" id="MobiDB-lite"/>
    </source>
</evidence>
<organism evidence="11 12">
    <name type="scientific">Cricetulus griseus</name>
    <name type="common">Chinese hamster</name>
    <name type="synonym">Cricetulus barabensis griseus</name>
    <dbReference type="NCBI Taxonomy" id="10029"/>
    <lineage>
        <taxon>Eukaryota</taxon>
        <taxon>Metazoa</taxon>
        <taxon>Chordata</taxon>
        <taxon>Craniata</taxon>
        <taxon>Vertebrata</taxon>
        <taxon>Euteleostomi</taxon>
        <taxon>Mammalia</taxon>
        <taxon>Eutheria</taxon>
        <taxon>Euarchontoglires</taxon>
        <taxon>Glires</taxon>
        <taxon>Rodentia</taxon>
        <taxon>Myomorpha</taxon>
        <taxon>Muroidea</taxon>
        <taxon>Cricetidae</taxon>
        <taxon>Cricetinae</taxon>
        <taxon>Cricetulus</taxon>
    </lineage>
</organism>
<dbReference type="PANTHER" id="PTHR15352">
    <property type="entry name" value="LYMPHOID-RESTRICTED MEMBRANE PROTEIN, JAW1"/>
    <property type="match status" value="1"/>
</dbReference>
<evidence type="ECO:0000256" key="2">
    <source>
        <dbReference type="ARBA" id="ARBA00004496"/>
    </source>
</evidence>
<dbReference type="STRING" id="10029.G3H3D2"/>
<keyword evidence="5 10" id="KW-1133">Transmembrane helix</keyword>
<feature type="transmembrane region" description="Helical" evidence="10">
    <location>
        <begin position="563"/>
        <end position="581"/>
    </location>
</feature>
<dbReference type="eggNOG" id="ENOG502QTH4">
    <property type="taxonomic scope" value="Eukaryota"/>
</dbReference>
<dbReference type="InterPro" id="IPR008677">
    <property type="entry name" value="MRVI1"/>
</dbReference>
<keyword evidence="7 10" id="KW-0472">Membrane</keyword>
<name>G3H3D2_CRIGR</name>
<comment type="subcellular location">
    <subcellularLocation>
        <location evidence="2">Cytoplasm</location>
    </subcellularLocation>
    <subcellularLocation>
        <location evidence="1">Membrane</location>
        <topology evidence="1">Single-pass membrane protein</topology>
    </subcellularLocation>
</comment>
<gene>
    <name evidence="11" type="ORF">I79_004747</name>
</gene>
<evidence type="ECO:0000313" key="12">
    <source>
        <dbReference type="Proteomes" id="UP000001075"/>
    </source>
</evidence>
<dbReference type="PANTHER" id="PTHR15352:SF3">
    <property type="entry name" value="INOSITOL 1,4,5-TRIPHOSPHATE RECEPTOR ASSOCIATED 2"/>
    <property type="match status" value="1"/>
</dbReference>
<dbReference type="InParanoid" id="G3H3D2"/>
<reference evidence="12" key="1">
    <citation type="journal article" date="2011" name="Nat. Biotechnol.">
        <title>The genomic sequence of the Chinese hamster ovary (CHO)-K1 cell line.</title>
        <authorList>
            <person name="Xu X."/>
            <person name="Nagarajan H."/>
            <person name="Lewis N.E."/>
            <person name="Pan S."/>
            <person name="Cai Z."/>
            <person name="Liu X."/>
            <person name="Chen W."/>
            <person name="Xie M."/>
            <person name="Wang W."/>
            <person name="Hammond S."/>
            <person name="Andersen M.R."/>
            <person name="Neff N."/>
            <person name="Passarelli B."/>
            <person name="Koh W."/>
            <person name="Fan H.C."/>
            <person name="Wang J."/>
            <person name="Gui Y."/>
            <person name="Lee K.H."/>
            <person name="Betenbaugh M.J."/>
            <person name="Quake S.R."/>
            <person name="Famili I."/>
            <person name="Palsson B.O."/>
            <person name="Wang J."/>
        </authorList>
    </citation>
    <scope>NUCLEOTIDE SEQUENCE [LARGE SCALE GENOMIC DNA]</scope>
    <source>
        <strain evidence="12">CHO K1 cell line</strain>
    </source>
</reference>
<evidence type="ECO:0000256" key="4">
    <source>
        <dbReference type="ARBA" id="ARBA00022692"/>
    </source>
</evidence>